<proteinExistence type="predicted"/>
<protein>
    <submittedName>
        <fullName evidence="1">Putative bacteriocin</fullName>
    </submittedName>
</protein>
<dbReference type="InterPro" id="IPR006540">
    <property type="entry name" value="Lactococcin_972"/>
</dbReference>
<dbReference type="Gene3D" id="2.60.40.2850">
    <property type="match status" value="1"/>
</dbReference>
<sequence>MNQFICFCETAKDIRCEEKKKLVKIGVAIVMACDLLATTNALAVWVDGGQWNYGVGWTGTFGYSDYLHSTRSHTATVRHGGRISKDREAPEVWAQASLTKIPPTGLEYFYGF</sequence>
<dbReference type="Proteomes" id="UP000072653">
    <property type="component" value="Unassembled WGS sequence"/>
</dbReference>
<dbReference type="OrthoDB" id="2225429at2"/>
<dbReference type="NCBIfam" id="TIGR01653">
    <property type="entry name" value="lactococcin_972"/>
    <property type="match status" value="1"/>
</dbReference>
<gene>
    <name evidence="1" type="ORF">SORDD16_00387</name>
</gene>
<accession>A0A139PFJ0</accession>
<dbReference type="EMBL" id="LQOB01000026">
    <property type="protein sequence ID" value="KXT87958.1"/>
    <property type="molecule type" value="Genomic_DNA"/>
</dbReference>
<dbReference type="PATRIC" id="fig|1303.79.peg.423"/>
<organism evidence="1 2">
    <name type="scientific">Streptococcus oralis</name>
    <dbReference type="NCBI Taxonomy" id="1303"/>
    <lineage>
        <taxon>Bacteria</taxon>
        <taxon>Bacillati</taxon>
        <taxon>Bacillota</taxon>
        <taxon>Bacilli</taxon>
        <taxon>Lactobacillales</taxon>
        <taxon>Streptococcaceae</taxon>
        <taxon>Streptococcus</taxon>
    </lineage>
</organism>
<dbReference type="RefSeq" id="WP_081215104.1">
    <property type="nucleotide sequence ID" value="NZ_KQ969550.1"/>
</dbReference>
<dbReference type="AlphaFoldDB" id="A0A139PFJ0"/>
<dbReference type="Pfam" id="PF09683">
    <property type="entry name" value="Lactococcin_972"/>
    <property type="match status" value="1"/>
</dbReference>
<evidence type="ECO:0000313" key="1">
    <source>
        <dbReference type="EMBL" id="KXT87958.1"/>
    </source>
</evidence>
<reference evidence="1 2" key="1">
    <citation type="submission" date="2016-01" db="EMBL/GenBank/DDBJ databases">
        <title>Highly variable Streptococcus oralis are common among viridans streptococci isolated from primates.</title>
        <authorList>
            <person name="Denapaite D."/>
            <person name="Rieger M."/>
            <person name="Koendgen S."/>
            <person name="Brueckner R."/>
            <person name="Ochigava I."/>
            <person name="Kappeler P."/>
            <person name="Maetz-Rensing K."/>
            <person name="Leendertz F."/>
            <person name="Hakenbeck R."/>
        </authorList>
    </citation>
    <scope>NUCLEOTIDE SEQUENCE [LARGE SCALE GENOMIC DNA]</scope>
    <source>
        <strain evidence="1 2">DD16</strain>
    </source>
</reference>
<evidence type="ECO:0000313" key="2">
    <source>
        <dbReference type="Proteomes" id="UP000072653"/>
    </source>
</evidence>
<comment type="caution">
    <text evidence="1">The sequence shown here is derived from an EMBL/GenBank/DDBJ whole genome shotgun (WGS) entry which is preliminary data.</text>
</comment>
<name>A0A139PFJ0_STROR</name>